<protein>
    <submittedName>
        <fullName evidence="2">Methyltransferase domain-containing protein</fullName>
    </submittedName>
</protein>
<evidence type="ECO:0000259" key="1">
    <source>
        <dbReference type="Pfam" id="PF13847"/>
    </source>
</evidence>
<dbReference type="EMBL" id="JBDIZK010000007">
    <property type="protein sequence ID" value="MEN3748207.1"/>
    <property type="molecule type" value="Genomic_DNA"/>
</dbReference>
<keyword evidence="2" id="KW-0489">Methyltransferase</keyword>
<keyword evidence="2" id="KW-0808">Transferase</keyword>
<evidence type="ECO:0000313" key="2">
    <source>
        <dbReference type="EMBL" id="MEN3748207.1"/>
    </source>
</evidence>
<dbReference type="GO" id="GO:0008168">
    <property type="term" value="F:methyltransferase activity"/>
    <property type="evidence" value="ECO:0007669"/>
    <property type="project" value="UniProtKB-KW"/>
</dbReference>
<name>A0ABV0BAG3_9SPHN</name>
<accession>A0ABV0BAG3</accession>
<dbReference type="InterPro" id="IPR025714">
    <property type="entry name" value="Methyltranfer_dom"/>
</dbReference>
<gene>
    <name evidence="2" type="ORF">TPR58_13610</name>
</gene>
<feature type="domain" description="Methyltransferase" evidence="1">
    <location>
        <begin position="56"/>
        <end position="138"/>
    </location>
</feature>
<evidence type="ECO:0000313" key="3">
    <source>
        <dbReference type="Proteomes" id="UP001427805"/>
    </source>
</evidence>
<dbReference type="RefSeq" id="WP_346247218.1">
    <property type="nucleotide sequence ID" value="NZ_JBDIZK010000007.1"/>
</dbReference>
<dbReference type="InterPro" id="IPR029063">
    <property type="entry name" value="SAM-dependent_MTases_sf"/>
</dbReference>
<dbReference type="Gene3D" id="3.40.50.150">
    <property type="entry name" value="Vaccinia Virus protein VP39"/>
    <property type="match status" value="1"/>
</dbReference>
<comment type="caution">
    <text evidence="2">The sequence shown here is derived from an EMBL/GenBank/DDBJ whole genome shotgun (WGS) entry which is preliminary data.</text>
</comment>
<dbReference type="SUPFAM" id="SSF53335">
    <property type="entry name" value="S-adenosyl-L-methionine-dependent methyltransferases"/>
    <property type="match status" value="1"/>
</dbReference>
<organism evidence="2 3">
    <name type="scientific">Sphingomonas rustica</name>
    <dbReference type="NCBI Taxonomy" id="3103142"/>
    <lineage>
        <taxon>Bacteria</taxon>
        <taxon>Pseudomonadati</taxon>
        <taxon>Pseudomonadota</taxon>
        <taxon>Alphaproteobacteria</taxon>
        <taxon>Sphingomonadales</taxon>
        <taxon>Sphingomonadaceae</taxon>
        <taxon>Sphingomonas</taxon>
    </lineage>
</organism>
<dbReference type="Proteomes" id="UP001427805">
    <property type="component" value="Unassembled WGS sequence"/>
</dbReference>
<sequence length="160" mass="16789">MFSVMSPAGVVRPAFAADSLRSAILHGSVRRARADRRWPAIERLLFAMRKAGRRSIRIVDAGCGAGDLLIQAARHARSIGFLAIEGRGIDRDPAAIARARSTAKLLADPAIGLSFESGYARAALADEAEAPADLILYSRSVPAEVARSAGKVALAAEAVA</sequence>
<reference evidence="2 3" key="1">
    <citation type="submission" date="2024-05" db="EMBL/GenBank/DDBJ databases">
        <title>Sphingomonas sp. HF-S3 16S ribosomal RNA gene Genome sequencing and assembly.</title>
        <authorList>
            <person name="Lee H."/>
        </authorList>
    </citation>
    <scope>NUCLEOTIDE SEQUENCE [LARGE SCALE GENOMIC DNA]</scope>
    <source>
        <strain evidence="2 3">HF-S3</strain>
    </source>
</reference>
<dbReference type="Pfam" id="PF13847">
    <property type="entry name" value="Methyltransf_31"/>
    <property type="match status" value="1"/>
</dbReference>
<dbReference type="GO" id="GO:0032259">
    <property type="term" value="P:methylation"/>
    <property type="evidence" value="ECO:0007669"/>
    <property type="project" value="UniProtKB-KW"/>
</dbReference>
<keyword evidence="3" id="KW-1185">Reference proteome</keyword>
<proteinExistence type="predicted"/>